<protein>
    <submittedName>
        <fullName evidence="2">Endonuclease</fullName>
    </submittedName>
</protein>
<dbReference type="InterPro" id="IPR018310">
    <property type="entry name" value="Put_endonuclease_Z1-dom"/>
</dbReference>
<accession>A0A4Z0H0W0</accession>
<comment type="caution">
    <text evidence="2">The sequence shown here is derived from an EMBL/GenBank/DDBJ whole genome shotgun (WGS) entry which is preliminary data.</text>
</comment>
<evidence type="ECO:0000313" key="3">
    <source>
        <dbReference type="Proteomes" id="UP000297982"/>
    </source>
</evidence>
<keyword evidence="3" id="KW-1185">Reference proteome</keyword>
<organism evidence="2 3">
    <name type="scientific">Halobacillus salinus</name>
    <dbReference type="NCBI Taxonomy" id="192814"/>
    <lineage>
        <taxon>Bacteria</taxon>
        <taxon>Bacillati</taxon>
        <taxon>Bacillota</taxon>
        <taxon>Bacilli</taxon>
        <taxon>Bacillales</taxon>
        <taxon>Bacillaceae</taxon>
        <taxon>Halobacillus</taxon>
    </lineage>
</organism>
<dbReference type="EMBL" id="SRJC01000001">
    <property type="protein sequence ID" value="TGB03504.1"/>
    <property type="molecule type" value="Genomic_DNA"/>
</dbReference>
<dbReference type="Pfam" id="PF10593">
    <property type="entry name" value="Z1"/>
    <property type="match status" value="1"/>
</dbReference>
<name>A0A4Z0H0W0_9BACI</name>
<dbReference type="RefSeq" id="WP_135326235.1">
    <property type="nucleotide sequence ID" value="NZ_SRJC01000001.1"/>
</dbReference>
<keyword evidence="2" id="KW-0255">Endonuclease</keyword>
<dbReference type="AlphaFoldDB" id="A0A4Z0H0W0"/>
<sequence>MRDIYSTAHDVVRSYIVNRRRDNATWESILFEDKGAYNLDSFIDIKKISGDFPDEVTKDTFLKIVEEQKENEREAESIKVPDEDTVMLSDSEENNVSVPSHPDSSWQLYKKRLINSGFTEESIYNLEQSTLQILRNLNKDTSGMEPKKGLMVGHVQSGKTASMAALMAMAADWGWNYFVVLSGMIENLRAQTETRLWSDLNNGGNLHWKIIKNPSVQSENDDKLQHLHLKESSQRYLTVALKNKGRLEGLNRWLKDDEAKIKDMNMIIIDDEADQASINTKNVNNEDDERAAINKLVVELVEGKNRKVQPKSTNFISYTATPYSNFLNESTPKSLYPKHFIGALPTAREYFGPKEIFGLEEEGYDGMNIVRTIEDDEIEQVKNMQEGMGNQLPGSLKRSLAWFVCAVAGMRHSSISYRKPISMLIHTSQRQAHHDQMAEQIEQWFHKHSTDELAAFCREVYEEEVNAFTPEDLKRSVSKYPKKVEELNDYPPFDEISSEVKSLIEHEVSYIMMGDEGRLKYHTGMHLCIDNCSKNGIVDDFHMRLSYPDSKDPNYPEKAPAFIIIGGSTLSRGLTIEGLVSTYFLRGPNASDTLMQMGRWFGYRKKYEVFPRIWMTDETQEKFNFLSNLEWELRRELEDFSASRKNPSEYGPRVKNSPKVSWMRITSPNRMQSAQAVDLDFSGTSNQLIHYHKDAEILNHNLEVVQSFLEKRSKPYKSVFGTSIVFEGVDFKSIKESILKKMTFHERSTIFNQIDQFCEWYEQAESELNFTRWNVVVSGAGNVDEQKDSNWDIHDFHVGKVNRTAKKKQGDDSIREKLDYVNIGVLRAPSDLIADVPQQFFEQFEDDKGMKDIGIKHITNLREKYNLGSTPQLLIYRINKDSTPSEKAKQRAPLNLDTDPVGICLFVPGDRKTGSKAKALQIKLNTDQFYEPEE</sequence>
<reference evidence="2 3" key="1">
    <citation type="journal article" date="2003" name="Int. J. Syst. Evol. Microbiol.">
        <title>Halobacillus salinus sp. nov., isolated from a salt lake on the coast of the East Sea in Korea.</title>
        <authorList>
            <person name="Yoon J.H."/>
            <person name="Kang K.H."/>
            <person name="Park Y.H."/>
        </authorList>
    </citation>
    <scope>NUCLEOTIDE SEQUENCE [LARGE SCALE GENOMIC DNA]</scope>
    <source>
        <strain evidence="2 3">HSL-3</strain>
    </source>
</reference>
<dbReference type="Proteomes" id="UP000297982">
    <property type="component" value="Unassembled WGS sequence"/>
</dbReference>
<keyword evidence="2" id="KW-0378">Hydrolase</keyword>
<dbReference type="GO" id="GO:0004519">
    <property type="term" value="F:endonuclease activity"/>
    <property type="evidence" value="ECO:0007669"/>
    <property type="project" value="UniProtKB-KW"/>
</dbReference>
<gene>
    <name evidence="2" type="ORF">E4663_00425</name>
</gene>
<evidence type="ECO:0000259" key="1">
    <source>
        <dbReference type="Pfam" id="PF10593"/>
    </source>
</evidence>
<feature type="domain" description="Putative endonuclease Z1" evidence="1">
    <location>
        <begin position="395"/>
        <end position="659"/>
    </location>
</feature>
<keyword evidence="2" id="KW-0540">Nuclease</keyword>
<evidence type="ECO:0000313" key="2">
    <source>
        <dbReference type="EMBL" id="TGB03504.1"/>
    </source>
</evidence>
<proteinExistence type="predicted"/>